<organism evidence="2">
    <name type="scientific">Arundo donax</name>
    <name type="common">Giant reed</name>
    <name type="synonym">Donax arundinaceus</name>
    <dbReference type="NCBI Taxonomy" id="35708"/>
    <lineage>
        <taxon>Eukaryota</taxon>
        <taxon>Viridiplantae</taxon>
        <taxon>Streptophyta</taxon>
        <taxon>Embryophyta</taxon>
        <taxon>Tracheophyta</taxon>
        <taxon>Spermatophyta</taxon>
        <taxon>Magnoliopsida</taxon>
        <taxon>Liliopsida</taxon>
        <taxon>Poales</taxon>
        <taxon>Poaceae</taxon>
        <taxon>PACMAD clade</taxon>
        <taxon>Arundinoideae</taxon>
        <taxon>Arundineae</taxon>
        <taxon>Arundo</taxon>
    </lineage>
</organism>
<name>A0A0A9E528_ARUDO</name>
<accession>A0A0A9E528</accession>
<proteinExistence type="predicted"/>
<reference evidence="2" key="1">
    <citation type="submission" date="2014-09" db="EMBL/GenBank/DDBJ databases">
        <authorList>
            <person name="Magalhaes I.L.F."/>
            <person name="Oliveira U."/>
            <person name="Santos F.R."/>
            <person name="Vidigal T.H.D.A."/>
            <person name="Brescovit A.D."/>
            <person name="Santos A.J."/>
        </authorList>
    </citation>
    <scope>NUCLEOTIDE SEQUENCE</scope>
    <source>
        <tissue evidence="2">Shoot tissue taken approximately 20 cm above the soil surface</tissue>
    </source>
</reference>
<protein>
    <submittedName>
        <fullName evidence="2">Replication factor A 1, rfa1, putative</fullName>
    </submittedName>
</protein>
<evidence type="ECO:0000313" key="2">
    <source>
        <dbReference type="EMBL" id="JAD95166.1"/>
    </source>
</evidence>
<evidence type="ECO:0000256" key="1">
    <source>
        <dbReference type="SAM" id="MobiDB-lite"/>
    </source>
</evidence>
<reference evidence="2" key="2">
    <citation type="journal article" date="2015" name="Data Brief">
        <title>Shoot transcriptome of the giant reed, Arundo donax.</title>
        <authorList>
            <person name="Barrero R.A."/>
            <person name="Guerrero F.D."/>
            <person name="Moolhuijzen P."/>
            <person name="Goolsby J.A."/>
            <person name="Tidwell J."/>
            <person name="Bellgard S.E."/>
            <person name="Bellgard M.I."/>
        </authorList>
    </citation>
    <scope>NUCLEOTIDE SEQUENCE</scope>
    <source>
        <tissue evidence="2">Shoot tissue taken approximately 20 cm above the soil surface</tissue>
    </source>
</reference>
<dbReference type="EMBL" id="GBRH01202729">
    <property type="protein sequence ID" value="JAD95166.1"/>
    <property type="molecule type" value="Transcribed_RNA"/>
</dbReference>
<sequence>MLRCSTKLIYSHGIWIRNSKFGRHYWIPNNLTLWNKNFHVQHDERPIELQPISLSGRTRNNLNRLSLQRTRDNGHDHHQKKN</sequence>
<feature type="region of interest" description="Disordered" evidence="1">
    <location>
        <begin position="60"/>
        <end position="82"/>
    </location>
</feature>
<dbReference type="AlphaFoldDB" id="A0A0A9E528"/>